<dbReference type="Proteomes" id="UP000053060">
    <property type="component" value="Unassembled WGS sequence"/>
</dbReference>
<dbReference type="AlphaFoldDB" id="A0A0V9UNW5"/>
<evidence type="ECO:0000313" key="2">
    <source>
        <dbReference type="Proteomes" id="UP000053060"/>
    </source>
</evidence>
<sequence length="310" mass="34516">MANQPIYIDPALTNVANAWVNSQESFIADKLFPVVPVSKPTFKVPEYGKENLELIENTTRTGLSKAKSVSYTRKYKDGKPLAEHALSGEVTKDDYELSDDPFTPESDTTEFILERMALVDEKNLADYVTNLSNVPGTALAGASRWSNPSADPLNDIRVALAHFPFRKPNTISLSQDSFLQLVSHPSVLDKFKWAVGGAVGLDQLKQLLGGFGITNVLIGQARANLAAEGLTEDINEIWGSDVLLAYVTPKPSRKEINGGYKFTLENGRKVRKTQIFDPEYTKIVVEDYYNYELLLPEAFYTFKNAFADYE</sequence>
<accession>A0A0V9UNW5</accession>
<evidence type="ECO:0008006" key="3">
    <source>
        <dbReference type="Google" id="ProtNLM"/>
    </source>
</evidence>
<protein>
    <recommendedName>
        <fullName evidence="3">Capsid protein</fullName>
    </recommendedName>
</protein>
<name>A0A0V9UNW5_9NOCA</name>
<comment type="caution">
    <text evidence="1">The sequence shown here is derived from an EMBL/GenBank/DDBJ whole genome shotgun (WGS) entry which is preliminary data.</text>
</comment>
<proteinExistence type="predicted"/>
<organism evidence="1 2">
    <name type="scientific">Rhodococcus pyridinivorans KG-16</name>
    <dbReference type="NCBI Taxonomy" id="1441730"/>
    <lineage>
        <taxon>Bacteria</taxon>
        <taxon>Bacillati</taxon>
        <taxon>Actinomycetota</taxon>
        <taxon>Actinomycetes</taxon>
        <taxon>Mycobacteriales</taxon>
        <taxon>Nocardiaceae</taxon>
        <taxon>Rhodococcus</taxon>
    </lineage>
</organism>
<gene>
    <name evidence="1" type="ORF">Z045_05735</name>
</gene>
<reference evidence="1 2" key="2">
    <citation type="journal article" date="2016" name="Genome Announc.">
        <title>Draft Genome Sequence of a Versatile Hydrocarbon-Degrading Bacterium, Rhodococcus pyridinivorans Strain KG-16, Collected from Oil Fields in India.</title>
        <authorList>
            <person name="Aggarwal R.K."/>
            <person name="Dawar C."/>
            <person name="Phanindranath R."/>
            <person name="Mutnuri L."/>
            <person name="Dayal A.M."/>
        </authorList>
    </citation>
    <scope>NUCLEOTIDE SEQUENCE [LARGE SCALE GENOMIC DNA]</scope>
    <source>
        <strain evidence="1 2">KG-16</strain>
    </source>
</reference>
<evidence type="ECO:0000313" key="1">
    <source>
        <dbReference type="EMBL" id="KSZ59669.1"/>
    </source>
</evidence>
<dbReference type="InterPro" id="IPR053738">
    <property type="entry name" value="Lambda_capsid_assembly"/>
</dbReference>
<dbReference type="EMBL" id="AZXY01000002">
    <property type="protein sequence ID" value="KSZ59669.1"/>
    <property type="molecule type" value="Genomic_DNA"/>
</dbReference>
<reference evidence="2" key="1">
    <citation type="submission" date="2015-01" db="EMBL/GenBank/DDBJ databases">
        <title>Draft genome sequence of Rhodococcus pyridinivorans strain KG-16, a hydrocarbon-degrading bacterium.</title>
        <authorList>
            <person name="Aggarwal R.K."/>
            <person name="Dawar C."/>
        </authorList>
    </citation>
    <scope>NUCLEOTIDE SEQUENCE [LARGE SCALE GENOMIC DNA]</scope>
    <source>
        <strain evidence="2">KG-16</strain>
    </source>
</reference>
<dbReference type="Gene3D" id="3.90.1690.10">
    <property type="entry name" value="phage-related protein like domain"/>
    <property type="match status" value="1"/>
</dbReference>
<dbReference type="RefSeq" id="WP_060651027.1">
    <property type="nucleotide sequence ID" value="NZ_AZXY01000002.1"/>
</dbReference>
<dbReference type="PATRIC" id="fig|1441730.3.peg.1201"/>